<accession>C0JWR2</accession>
<dbReference type="PROSITE" id="PS50164">
    <property type="entry name" value="GIY_YIG"/>
    <property type="match status" value="1"/>
</dbReference>
<dbReference type="GO" id="GO:0004519">
    <property type="term" value="F:endonuclease activity"/>
    <property type="evidence" value="ECO:0007669"/>
    <property type="project" value="UniProtKB-KW"/>
</dbReference>
<dbReference type="SUPFAM" id="SSF64496">
    <property type="entry name" value="DNA-binding domain of intron-encoded endonucleases"/>
    <property type="match status" value="1"/>
</dbReference>
<dbReference type="CDD" id="cd10437">
    <property type="entry name" value="GIY-YIG_HE_I-TevI_like"/>
    <property type="match status" value="1"/>
</dbReference>
<dbReference type="InterPro" id="IPR000305">
    <property type="entry name" value="GIY-YIG_endonuc"/>
</dbReference>
<protein>
    <submittedName>
        <fullName evidence="3">Putative site-specific DNA endonuclease</fullName>
    </submittedName>
</protein>
<dbReference type="GeneID" id="7441112"/>
<dbReference type="SMART" id="SM00465">
    <property type="entry name" value="GIYc"/>
    <property type="match status" value="1"/>
</dbReference>
<dbReference type="AlphaFoldDB" id="C0JWR2"/>
<feature type="compositionally biased region" description="Basic and acidic residues" evidence="1">
    <location>
        <begin position="189"/>
        <end position="211"/>
    </location>
</feature>
<dbReference type="Gene3D" id="3.40.1440.10">
    <property type="entry name" value="GIY-YIG endonuclease"/>
    <property type="match status" value="1"/>
</dbReference>
<keyword evidence="3" id="KW-0540">Nuclease</keyword>
<sequence length="219" mass="25489">MKAQSKDNPVLKTFSLSSLPVFPGIYSIKNTQTGFIYIGQSKNIIQRLRAHRSMLERETHQNKKMTEDCKIYGIHSFEVSILLEGIEYESNDLRLSLEKEYIKKFPIEKLYNTDRCVENNSFFGKIHTPELKKRFTEERTNIPNYELGRGICIPSFTSRKGNISPGGSFLSLAEASRVTNMSRRDLRKRLNDPTFPDWRELTPKEQEDLKKQRQQQGHA</sequence>
<name>C0JWR2_MONSK</name>
<gene>
    <name evidence="3" type="primary">orf219</name>
</gene>
<dbReference type="InterPro" id="IPR035901">
    <property type="entry name" value="GIY-YIG_endonuc_sf"/>
</dbReference>
<keyword evidence="3" id="KW-0934">Plastid</keyword>
<keyword evidence="3" id="KW-0378">Hydrolase</keyword>
<evidence type="ECO:0000256" key="1">
    <source>
        <dbReference type="SAM" id="MobiDB-lite"/>
    </source>
</evidence>
<dbReference type="SUPFAM" id="SSF82771">
    <property type="entry name" value="GIY-YIG endonuclease"/>
    <property type="match status" value="1"/>
</dbReference>
<evidence type="ECO:0000259" key="2">
    <source>
        <dbReference type="PROSITE" id="PS50164"/>
    </source>
</evidence>
<proteinExistence type="predicted"/>
<evidence type="ECO:0000313" key="3">
    <source>
        <dbReference type="EMBL" id="ACK36926.1"/>
    </source>
</evidence>
<reference evidence="3" key="1">
    <citation type="journal article" date="2006" name="BMC Biol.">
        <title>The complete chloroplast DNA sequence of the green alga Oltmannsiellopsis viridis reveals a distinctive quadripartite architecture in the chloroplast genome of early diverging ulvophytes.</title>
        <authorList>
            <person name="Pombert J.F."/>
            <person name="Lemieux C."/>
            <person name="Turmel M."/>
        </authorList>
    </citation>
    <scope>NUCLEOTIDE SEQUENCE</scope>
</reference>
<feature type="region of interest" description="Disordered" evidence="1">
    <location>
        <begin position="189"/>
        <end position="219"/>
    </location>
</feature>
<dbReference type="Pfam" id="PF01541">
    <property type="entry name" value="GIY-YIG"/>
    <property type="match status" value="1"/>
</dbReference>
<dbReference type="EMBL" id="FJ493497">
    <property type="protein sequence ID" value="ACK36926.1"/>
    <property type="molecule type" value="Genomic_DNA"/>
</dbReference>
<reference evidence="3" key="2">
    <citation type="journal article" date="2009" name="Mol. Biol. Evol.">
        <title>The chloroplast genomes of the green algae Pyramimonas, Monomastix, and Pycnococcus shed new light on the evolutionary history of prasinophytes and the origin of the secondary chloroplasts of euglenids.</title>
        <authorList>
            <person name="Turmel M."/>
            <person name="Gagnon M.C."/>
            <person name="O'Kelly C.J."/>
            <person name="Otis C."/>
            <person name="Lemieux C."/>
        </authorList>
    </citation>
    <scope>NUCLEOTIDE SEQUENCE</scope>
</reference>
<keyword evidence="3" id="KW-0150">Chloroplast</keyword>
<organism evidence="3">
    <name type="scientific">Monomastix sp. (strain OKE-1)</name>
    <dbReference type="NCBI Taxonomy" id="141716"/>
    <lineage>
        <taxon>Eukaryota</taxon>
        <taxon>Viridiplantae</taxon>
        <taxon>Chlorophyta</taxon>
        <taxon>Mamiellophyceae</taxon>
        <taxon>Monomastigales</taxon>
        <taxon>Monomastigaceae</taxon>
        <taxon>Monomastix</taxon>
    </lineage>
</organism>
<keyword evidence="3" id="KW-0255">Endonuclease</keyword>
<geneLocation type="chloroplast" evidence="3"/>
<feature type="domain" description="GIY-YIG" evidence="2">
    <location>
        <begin position="21"/>
        <end position="113"/>
    </location>
</feature>
<dbReference type="RefSeq" id="YP_002601067.1">
    <property type="nucleotide sequence ID" value="NC_012101.1"/>
</dbReference>